<dbReference type="PANTHER" id="PTHR35936">
    <property type="entry name" value="MEMBRANE-BOUND LYTIC MUREIN TRANSGLYCOSYLASE F"/>
    <property type="match status" value="1"/>
</dbReference>
<reference evidence="5 6" key="1">
    <citation type="journal article" date="2014" name="Genome Announc.">
        <title>Draft Genome Sequence of Petroleum Oil-Degrading Marine Bacterium Pseudomonas taeanensis Strain MS-3, Isolated from a Crude Oil-Contaminated Seashore.</title>
        <authorList>
            <person name="Lee S.Y."/>
            <person name="Kim S.H."/>
            <person name="Lee D.G."/>
            <person name="Shin S."/>
            <person name="Yun S.H."/>
            <person name="Choi C.W."/>
            <person name="Chung Y.H."/>
            <person name="Choi J.S."/>
            <person name="Kahng H.Y."/>
            <person name="Kim S.I."/>
        </authorList>
    </citation>
    <scope>NUCLEOTIDE SEQUENCE [LARGE SCALE GENOMIC DNA]</scope>
    <source>
        <strain evidence="5 6">MS-3</strain>
    </source>
</reference>
<evidence type="ECO:0000256" key="2">
    <source>
        <dbReference type="ARBA" id="ARBA00022729"/>
    </source>
</evidence>
<evidence type="ECO:0000256" key="1">
    <source>
        <dbReference type="ARBA" id="ARBA00010333"/>
    </source>
</evidence>
<keyword evidence="6" id="KW-1185">Reference proteome</keyword>
<dbReference type="PANTHER" id="PTHR35936:SF25">
    <property type="entry name" value="ABC TRANSPORTER SUBSTRATE-BINDING PROTEIN"/>
    <property type="match status" value="1"/>
</dbReference>
<evidence type="ECO:0000313" key="5">
    <source>
        <dbReference type="EMBL" id="KFX71672.1"/>
    </source>
</evidence>
<comment type="caution">
    <text evidence="5">The sequence shown here is derived from an EMBL/GenBank/DDBJ whole genome shotgun (WGS) entry which is preliminary data.</text>
</comment>
<dbReference type="OrthoDB" id="9768183at2"/>
<dbReference type="Proteomes" id="UP000030063">
    <property type="component" value="Unassembled WGS sequence"/>
</dbReference>
<feature type="domain" description="Solute-binding protein family 3/N-terminal" evidence="4">
    <location>
        <begin position="20"/>
        <end position="242"/>
    </location>
</feature>
<dbReference type="AlphaFoldDB" id="A0A0A1YP15"/>
<name>A0A0A1YP15_9PSED</name>
<dbReference type="Pfam" id="PF00497">
    <property type="entry name" value="SBP_bac_3"/>
    <property type="match status" value="1"/>
</dbReference>
<proteinExistence type="inferred from homology"/>
<evidence type="ECO:0000313" key="6">
    <source>
        <dbReference type="Proteomes" id="UP000030063"/>
    </source>
</evidence>
<dbReference type="RefSeq" id="WP_025164516.1">
    <property type="nucleotide sequence ID" value="NZ_AWSQ01000001.1"/>
</dbReference>
<dbReference type="SUPFAM" id="SSF53850">
    <property type="entry name" value="Periplasmic binding protein-like II"/>
    <property type="match status" value="1"/>
</dbReference>
<evidence type="ECO:0000259" key="4">
    <source>
        <dbReference type="SMART" id="SM00062"/>
    </source>
</evidence>
<keyword evidence="2 3" id="KW-0732">Signal</keyword>
<dbReference type="InterPro" id="IPR001638">
    <property type="entry name" value="Solute-binding_3/MltF_N"/>
</dbReference>
<dbReference type="SMART" id="SM00062">
    <property type="entry name" value="PBPb"/>
    <property type="match status" value="1"/>
</dbReference>
<dbReference type="eggNOG" id="COG0834">
    <property type="taxonomic scope" value="Bacteria"/>
</dbReference>
<evidence type="ECO:0000256" key="3">
    <source>
        <dbReference type="SAM" id="SignalP"/>
    </source>
</evidence>
<comment type="similarity">
    <text evidence="1">Belongs to the bacterial solute-binding protein 3 family.</text>
</comment>
<dbReference type="EMBL" id="AWSQ01000001">
    <property type="protein sequence ID" value="KFX71672.1"/>
    <property type="molecule type" value="Genomic_DNA"/>
</dbReference>
<dbReference type="STRING" id="1395571.TMS3_0107035"/>
<gene>
    <name evidence="5" type="ORF">TMS3_0107035</name>
</gene>
<organism evidence="5 6">
    <name type="scientific">Pseudomonas taeanensis MS-3</name>
    <dbReference type="NCBI Taxonomy" id="1395571"/>
    <lineage>
        <taxon>Bacteria</taxon>
        <taxon>Pseudomonadati</taxon>
        <taxon>Pseudomonadota</taxon>
        <taxon>Gammaproteobacteria</taxon>
        <taxon>Pseudomonadales</taxon>
        <taxon>Pseudomonadaceae</taxon>
        <taxon>Pseudomonas</taxon>
    </lineage>
</organism>
<accession>A0A0A1YP15</accession>
<sequence length="244" mass="27759">MRYLLLCLLLVLSAPVLAHQWRVIGDEQFAPYSFSQNPDDTPLGLDVELVNAVLSEAGVEYKLRLYPWERVKQMLARGEVEMAFQFAGTPERKAQYNLVGPIRSGLTVFMTSHKTAIQDWHQLSDLSPYVIGQVRGYAYQSEFDQADLARDTSAQNPRQLVSMLLAGRIDIIVGDQAQLMHFVREQHAEQQVRILQQPLAEMPRYVAFAKGDEERAQQFAAALERLQSAGKLDAIYLRWGHRVD</sequence>
<protein>
    <submittedName>
        <fullName evidence="5">Amino acid ABC transporter substrate-binding protein</fullName>
    </submittedName>
</protein>
<dbReference type="Gene3D" id="3.40.190.10">
    <property type="entry name" value="Periplasmic binding protein-like II"/>
    <property type="match status" value="2"/>
</dbReference>
<feature type="chain" id="PRO_5001984908" evidence="3">
    <location>
        <begin position="19"/>
        <end position="244"/>
    </location>
</feature>
<feature type="signal peptide" evidence="3">
    <location>
        <begin position="1"/>
        <end position="18"/>
    </location>
</feature>